<dbReference type="Pfam" id="PF02661">
    <property type="entry name" value="Fic"/>
    <property type="match status" value="1"/>
</dbReference>
<dbReference type="PANTHER" id="PTHR13504:SF33">
    <property type="entry name" value="FIC FAMILY PROTEIN"/>
    <property type="match status" value="1"/>
</dbReference>
<accession>A0A3S3QPX8</accession>
<feature type="binding site" evidence="2">
    <location>
        <begin position="213"/>
        <end position="220"/>
    </location>
    <ligand>
        <name>ATP</name>
        <dbReference type="ChEBI" id="CHEBI:30616"/>
    </ligand>
</feature>
<dbReference type="InterPro" id="IPR040198">
    <property type="entry name" value="Fido_containing"/>
</dbReference>
<protein>
    <submittedName>
        <fullName evidence="4">Fic family protein</fullName>
    </submittedName>
</protein>
<feature type="binding site" evidence="2">
    <location>
        <begin position="251"/>
        <end position="252"/>
    </location>
    <ligand>
        <name>ATP</name>
        <dbReference type="ChEBI" id="CHEBI:30616"/>
    </ligand>
</feature>
<feature type="domain" description="Fido" evidence="3">
    <location>
        <begin position="116"/>
        <end position="274"/>
    </location>
</feature>
<dbReference type="PROSITE" id="PS51459">
    <property type="entry name" value="FIDO"/>
    <property type="match status" value="1"/>
</dbReference>
<gene>
    <name evidence="4" type="ORF">H206_01879</name>
</gene>
<dbReference type="SUPFAM" id="SSF140931">
    <property type="entry name" value="Fic-like"/>
    <property type="match status" value="1"/>
</dbReference>
<proteinExistence type="predicted"/>
<keyword evidence="2" id="KW-0067">ATP-binding</keyword>
<dbReference type="InterPro" id="IPR036388">
    <property type="entry name" value="WH-like_DNA-bd_sf"/>
</dbReference>
<sequence>MLKKYIWQYSAWPSLQWDEQTLASLITQCRKKQHFLLGAVSVLGFDLRLQAQGIILEKEVVETSAIEGEQLDPEGVRSSVANKLGLATAGSRPADRKTDATVEVLLDAAKHFNTPLSQERLKGWHAALFPDGYSGFHRIVTGDWRQQEMEIVSGPEGRQQVHYKAPPPEAVSEEISSFLHWLNNQTSSPSAMDGLIRAGLAHYRFVAIHPFDDGNGRIARALTDMALAQDENSAIRFYSLSNRIMQDRDAYYGVLERCSNGSGDVTPWLEWFLQSFQLAVISSQKLINRVLVKAGFWQEFAGTELNSRQKKVVNTLLDAGKGNFEGYLAARKYRSLAKTTKATASRDLENLIKKGIIKRLEGGGRSSKYDLTWERFEPGHVMEER</sequence>
<evidence type="ECO:0000313" key="4">
    <source>
        <dbReference type="EMBL" id="RWX44269.1"/>
    </source>
</evidence>
<dbReference type="Gene3D" id="1.10.10.10">
    <property type="entry name" value="Winged helix-like DNA-binding domain superfamily/Winged helix DNA-binding domain"/>
    <property type="match status" value="1"/>
</dbReference>
<keyword evidence="2" id="KW-0547">Nucleotide-binding</keyword>
<evidence type="ECO:0000256" key="1">
    <source>
        <dbReference type="PIRSR" id="PIRSR640198-1"/>
    </source>
</evidence>
<name>A0A3S3QPX8_9BACT</name>
<dbReference type="AlphaFoldDB" id="A0A3S3QPX8"/>
<dbReference type="InterPro" id="IPR036597">
    <property type="entry name" value="Fido-like_dom_sf"/>
</dbReference>
<dbReference type="InterPro" id="IPR025230">
    <property type="entry name" value="DUF4172"/>
</dbReference>
<keyword evidence="5" id="KW-1185">Reference proteome</keyword>
<evidence type="ECO:0000313" key="5">
    <source>
        <dbReference type="Proteomes" id="UP000287853"/>
    </source>
</evidence>
<feature type="active site" evidence="1">
    <location>
        <position position="209"/>
    </location>
</feature>
<dbReference type="EMBL" id="MTKO01000098">
    <property type="protein sequence ID" value="RWX44269.1"/>
    <property type="molecule type" value="Genomic_DNA"/>
</dbReference>
<evidence type="ECO:0000256" key="2">
    <source>
        <dbReference type="PIRSR" id="PIRSR640198-2"/>
    </source>
</evidence>
<dbReference type="Gene3D" id="1.10.3290.10">
    <property type="entry name" value="Fido-like domain"/>
    <property type="match status" value="1"/>
</dbReference>
<dbReference type="InterPro" id="IPR003812">
    <property type="entry name" value="Fido"/>
</dbReference>
<dbReference type="Proteomes" id="UP000287853">
    <property type="component" value="Unassembled WGS sequence"/>
</dbReference>
<dbReference type="PANTHER" id="PTHR13504">
    <property type="entry name" value="FIDO DOMAIN-CONTAINING PROTEIN DDB_G0283145"/>
    <property type="match status" value="1"/>
</dbReference>
<dbReference type="GO" id="GO:0005524">
    <property type="term" value="F:ATP binding"/>
    <property type="evidence" value="ECO:0007669"/>
    <property type="project" value="UniProtKB-KW"/>
</dbReference>
<evidence type="ECO:0000259" key="3">
    <source>
        <dbReference type="PROSITE" id="PS51459"/>
    </source>
</evidence>
<reference evidence="4 5" key="1">
    <citation type="submission" date="2017-01" db="EMBL/GenBank/DDBJ databases">
        <title>The cable genome- insights into the physiology and evolution of filamentous bacteria capable of sulfide oxidation via long distance electron transfer.</title>
        <authorList>
            <person name="Schreiber L."/>
            <person name="Bjerg J.T."/>
            <person name="Boggild A."/>
            <person name="Van De Vossenberg J."/>
            <person name="Meysman F."/>
            <person name="Nielsen L.P."/>
            <person name="Schramm A."/>
            <person name="Kjeldsen K.U."/>
        </authorList>
    </citation>
    <scope>NUCLEOTIDE SEQUENCE [LARGE SCALE GENOMIC DNA]</scope>
    <source>
        <strain evidence="4">MCF</strain>
    </source>
</reference>
<comment type="caution">
    <text evidence="4">The sequence shown here is derived from an EMBL/GenBank/DDBJ whole genome shotgun (WGS) entry which is preliminary data.</text>
</comment>
<organism evidence="4 5">
    <name type="scientific">Candidatus Electrothrix aarhusensis</name>
    <dbReference type="NCBI Taxonomy" id="1859131"/>
    <lineage>
        <taxon>Bacteria</taxon>
        <taxon>Pseudomonadati</taxon>
        <taxon>Thermodesulfobacteriota</taxon>
        <taxon>Desulfobulbia</taxon>
        <taxon>Desulfobulbales</taxon>
        <taxon>Desulfobulbaceae</taxon>
        <taxon>Candidatus Electrothrix</taxon>
    </lineage>
</organism>
<dbReference type="Pfam" id="PF13776">
    <property type="entry name" value="DUF4172"/>
    <property type="match status" value="1"/>
</dbReference>